<evidence type="ECO:0000313" key="2">
    <source>
        <dbReference type="Proteomes" id="UP000253919"/>
    </source>
</evidence>
<keyword evidence="2" id="KW-1185">Reference proteome</keyword>
<name>A0A369QP30_9BACT</name>
<dbReference type="EMBL" id="QASA01000001">
    <property type="protein sequence ID" value="RDC65036.1"/>
    <property type="molecule type" value="Genomic_DNA"/>
</dbReference>
<gene>
    <name evidence="1" type="ORF">AHMF7616_03659</name>
</gene>
<evidence type="ECO:0000313" key="1">
    <source>
        <dbReference type="EMBL" id="RDC65036.1"/>
    </source>
</evidence>
<dbReference type="AlphaFoldDB" id="A0A369QP30"/>
<sequence length="81" mass="9323">MEFTAISYRLSRMVKAVETTIIAQLDILQQEFDNNTIDQSTYDFCRILLEADLKELQVKANISIKIGHKTDVVPPFKFNSN</sequence>
<reference evidence="1 2" key="1">
    <citation type="submission" date="2018-04" db="EMBL/GenBank/DDBJ databases">
        <title>Adhaeribacter sp. HMF7616 genome sequencing and assembly.</title>
        <authorList>
            <person name="Kang H."/>
            <person name="Kang J."/>
            <person name="Cha I."/>
            <person name="Kim H."/>
            <person name="Joh K."/>
        </authorList>
    </citation>
    <scope>NUCLEOTIDE SEQUENCE [LARGE SCALE GENOMIC DNA]</scope>
    <source>
        <strain evidence="1 2">HMF7616</strain>
    </source>
</reference>
<organism evidence="1 2">
    <name type="scientific">Adhaeribacter pallidiroseus</name>
    <dbReference type="NCBI Taxonomy" id="2072847"/>
    <lineage>
        <taxon>Bacteria</taxon>
        <taxon>Pseudomonadati</taxon>
        <taxon>Bacteroidota</taxon>
        <taxon>Cytophagia</taxon>
        <taxon>Cytophagales</taxon>
        <taxon>Hymenobacteraceae</taxon>
        <taxon>Adhaeribacter</taxon>
    </lineage>
</organism>
<dbReference type="Proteomes" id="UP000253919">
    <property type="component" value="Unassembled WGS sequence"/>
</dbReference>
<proteinExistence type="predicted"/>
<accession>A0A369QP30</accession>
<dbReference type="RefSeq" id="WP_115374107.1">
    <property type="nucleotide sequence ID" value="NZ_QASA01000001.1"/>
</dbReference>
<comment type="caution">
    <text evidence="1">The sequence shown here is derived from an EMBL/GenBank/DDBJ whole genome shotgun (WGS) entry which is preliminary data.</text>
</comment>
<protein>
    <submittedName>
        <fullName evidence="1">Uncharacterized protein</fullName>
    </submittedName>
</protein>